<protein>
    <submittedName>
        <fullName evidence="2">Uncharacterized protein</fullName>
    </submittedName>
</protein>
<proteinExistence type="predicted"/>
<dbReference type="EMBL" id="JABCKI010006548">
    <property type="protein sequence ID" value="KAG5634218.1"/>
    <property type="molecule type" value="Genomic_DNA"/>
</dbReference>
<sequence length="265" mass="29474">MGVPVTRRSAGVSAPKHKGIELDHDSESKRAKKTGPTGGLPRDWRKLIVSQTACSRSSASTPANDEEEVRVTGEFDDNEDVEQLKAVRNSKLSVKLKMSIQMCVKIQEVNIRTIKTDSEAAGAAVKYKKMPKACLPFPGGNLGQKALEKWNKVYKTTAITFAASLDQPFSSNALLHDHVQEWWDSVFNFVIDKHWTWTLNKTDALSAVVEQTSKMERALELWADGKAPVTSKAKPGTEDNTRNSKKPFGGEDWITLLDMCRLQKD</sequence>
<keyword evidence="3" id="KW-1185">Reference proteome</keyword>
<feature type="region of interest" description="Disordered" evidence="1">
    <location>
        <begin position="1"/>
        <end position="42"/>
    </location>
</feature>
<comment type="caution">
    <text evidence="2">The sequence shown here is derived from an EMBL/GenBank/DDBJ whole genome shotgun (WGS) entry which is preliminary data.</text>
</comment>
<reference evidence="2" key="2">
    <citation type="submission" date="2021-10" db="EMBL/GenBank/DDBJ databases">
        <title>Phylogenomics reveals ancestral predisposition of the termite-cultivated fungus Termitomyces towards a domesticated lifestyle.</title>
        <authorList>
            <person name="Auxier B."/>
            <person name="Grum-Grzhimaylo A."/>
            <person name="Cardenas M.E."/>
            <person name="Lodge J.D."/>
            <person name="Laessoe T."/>
            <person name="Pedersen O."/>
            <person name="Smith M.E."/>
            <person name="Kuyper T.W."/>
            <person name="Franco-Molano E.A."/>
            <person name="Baroni T.J."/>
            <person name="Aanen D.K."/>
        </authorList>
    </citation>
    <scope>NUCLEOTIDE SEQUENCE</scope>
    <source>
        <strain evidence="2">D49</strain>
    </source>
</reference>
<dbReference type="OrthoDB" id="2755811at2759"/>
<evidence type="ECO:0000313" key="3">
    <source>
        <dbReference type="Proteomes" id="UP000717328"/>
    </source>
</evidence>
<reference evidence="2" key="1">
    <citation type="submission" date="2021-02" db="EMBL/GenBank/DDBJ databases">
        <authorList>
            <person name="Nieuwenhuis M."/>
            <person name="Van De Peppel L.J.J."/>
        </authorList>
    </citation>
    <scope>NUCLEOTIDE SEQUENCE</scope>
    <source>
        <strain evidence="2">D49</strain>
    </source>
</reference>
<evidence type="ECO:0000256" key="1">
    <source>
        <dbReference type="SAM" id="MobiDB-lite"/>
    </source>
</evidence>
<organism evidence="2 3">
    <name type="scientific">Sphagnurus paluster</name>
    <dbReference type="NCBI Taxonomy" id="117069"/>
    <lineage>
        <taxon>Eukaryota</taxon>
        <taxon>Fungi</taxon>
        <taxon>Dikarya</taxon>
        <taxon>Basidiomycota</taxon>
        <taxon>Agaricomycotina</taxon>
        <taxon>Agaricomycetes</taxon>
        <taxon>Agaricomycetidae</taxon>
        <taxon>Agaricales</taxon>
        <taxon>Tricholomatineae</taxon>
        <taxon>Lyophyllaceae</taxon>
        <taxon>Sphagnurus</taxon>
    </lineage>
</organism>
<accession>A0A9P7FQ73</accession>
<evidence type="ECO:0000313" key="2">
    <source>
        <dbReference type="EMBL" id="KAG5634218.1"/>
    </source>
</evidence>
<dbReference type="Proteomes" id="UP000717328">
    <property type="component" value="Unassembled WGS sequence"/>
</dbReference>
<gene>
    <name evidence="2" type="ORF">H0H81_002832</name>
</gene>
<dbReference type="AlphaFoldDB" id="A0A9P7FQ73"/>
<feature type="region of interest" description="Disordered" evidence="1">
    <location>
        <begin position="229"/>
        <end position="249"/>
    </location>
</feature>
<name>A0A9P7FQ73_9AGAR</name>
<feature type="compositionally biased region" description="Basic and acidic residues" evidence="1">
    <location>
        <begin position="18"/>
        <end position="29"/>
    </location>
</feature>